<dbReference type="SMART" id="SM01001">
    <property type="entry name" value="AIRC"/>
    <property type="match status" value="1"/>
</dbReference>
<keyword evidence="5" id="KW-1185">Reference proteome</keyword>
<dbReference type="Proteomes" id="UP000355283">
    <property type="component" value="Unassembled WGS sequence"/>
</dbReference>
<dbReference type="InterPro" id="IPR039476">
    <property type="entry name" value="P2CMN_synthase_LarB"/>
</dbReference>
<dbReference type="EC" id="4.1.1.21" evidence="2"/>
<organism evidence="4 5">
    <name type="scientific">Nannochloropsis salina CCMP1776</name>
    <dbReference type="NCBI Taxonomy" id="1027361"/>
    <lineage>
        <taxon>Eukaryota</taxon>
        <taxon>Sar</taxon>
        <taxon>Stramenopiles</taxon>
        <taxon>Ochrophyta</taxon>
        <taxon>Eustigmatophyceae</taxon>
        <taxon>Eustigmatales</taxon>
        <taxon>Monodopsidaceae</taxon>
        <taxon>Microchloropsis</taxon>
        <taxon>Microchloropsis salina</taxon>
    </lineage>
</organism>
<dbReference type="GO" id="GO:0016787">
    <property type="term" value="F:hydrolase activity"/>
    <property type="evidence" value="ECO:0007669"/>
    <property type="project" value="InterPro"/>
</dbReference>
<dbReference type="Pfam" id="PF00731">
    <property type="entry name" value="AIRC"/>
    <property type="match status" value="1"/>
</dbReference>
<sequence>MSGILSRLSHGEITPFEAKTELLRLQPQIWKGAARENTEKAKGYDSVESFAKVDISRAARTGLPEIIFGEGKTPEQLVAILTSMGRRRRLEEEGERGLARGEDGRGEMLSATKETAAVGAGTGQAGPCVEGGEGAREGGRGGGSVTTVGSGGQGVRACAAQGVIVASRVSPKKYAAVVALLKEEGGEGGVGEYGWVEYKPVPRLLILRPHGRKEGKGGFERRKPPSIGLITVMCAGTADVSVAEEAGVLAELCGVEVERAYDVGVAGIHRLFDALGQERVRRSQVVVCVAGMDGALPTVVAGLLPCPVVAVPTSVGYGVGKDGLAPLLTMLNACAPGVACVNIDNGVGAAGMVVKILRGAKGG</sequence>
<comment type="caution">
    <text evidence="4">The sequence shown here is derived from an EMBL/GenBank/DDBJ whole genome shotgun (WGS) entry which is preliminary data.</text>
</comment>
<name>A0A4D9D972_9STRA</name>
<dbReference type="GO" id="GO:0006189">
    <property type="term" value="P:'de novo' IMP biosynthetic process"/>
    <property type="evidence" value="ECO:0007669"/>
    <property type="project" value="UniProtKB-UniPathway"/>
</dbReference>
<accession>A0A4D9D972</accession>
<dbReference type="AlphaFoldDB" id="A0A4D9D972"/>
<dbReference type="Gene3D" id="3.40.50.1970">
    <property type="match status" value="1"/>
</dbReference>
<proteinExistence type="predicted"/>
<dbReference type="EMBL" id="SDOX01000007">
    <property type="protein sequence ID" value="TFJ86937.1"/>
    <property type="molecule type" value="Genomic_DNA"/>
</dbReference>
<comment type="pathway">
    <text evidence="1">Purine metabolism; IMP biosynthesis via de novo pathway; 5-amino-1-(5-phospho-D-ribosyl)imidazole-4-carboxylate from 5-amino-1-(5-phospho-D-ribosyl)imidazole (carboxylase route): step 1/1.</text>
</comment>
<evidence type="ECO:0000256" key="1">
    <source>
        <dbReference type="ARBA" id="ARBA00004747"/>
    </source>
</evidence>
<dbReference type="SUPFAM" id="SSF52255">
    <property type="entry name" value="N5-CAIR mutase (phosphoribosylaminoimidazole carboxylase, PurE)"/>
    <property type="match status" value="1"/>
</dbReference>
<dbReference type="PANTHER" id="PTHR43064">
    <property type="entry name" value="PHOSPHORIBOSYLAMINOIMIDAZOLE CARBOXYLASE-RELATED"/>
    <property type="match status" value="1"/>
</dbReference>
<dbReference type="PANTHER" id="PTHR43064:SF1">
    <property type="entry name" value="SLL1489 PROTEIN"/>
    <property type="match status" value="1"/>
</dbReference>
<dbReference type="InterPro" id="IPR000031">
    <property type="entry name" value="PurE_dom"/>
</dbReference>
<dbReference type="OrthoDB" id="10062183at2759"/>
<evidence type="ECO:0000313" key="4">
    <source>
        <dbReference type="EMBL" id="TFJ86937.1"/>
    </source>
</evidence>
<gene>
    <name evidence="4" type="ORF">NSK_002025</name>
</gene>
<feature type="domain" description="PurE" evidence="3">
    <location>
        <begin position="228"/>
        <end position="362"/>
    </location>
</feature>
<dbReference type="UniPathway" id="UPA00074">
    <property type="reaction ID" value="UER00130"/>
</dbReference>
<evidence type="ECO:0000313" key="5">
    <source>
        <dbReference type="Proteomes" id="UP000355283"/>
    </source>
</evidence>
<evidence type="ECO:0000256" key="2">
    <source>
        <dbReference type="ARBA" id="ARBA00012329"/>
    </source>
</evidence>
<protein>
    <recommendedName>
        <fullName evidence="2">phosphoribosylaminoimidazole carboxylase</fullName>
        <ecNumber evidence="2">4.1.1.21</ecNumber>
    </recommendedName>
</protein>
<evidence type="ECO:0000259" key="3">
    <source>
        <dbReference type="SMART" id="SM01001"/>
    </source>
</evidence>
<reference evidence="4 5" key="1">
    <citation type="submission" date="2019-01" db="EMBL/GenBank/DDBJ databases">
        <title>Nuclear Genome Assembly of the Microalgal Biofuel strain Nannochloropsis salina CCMP1776.</title>
        <authorList>
            <person name="Hovde B."/>
        </authorList>
    </citation>
    <scope>NUCLEOTIDE SEQUENCE [LARGE SCALE GENOMIC DNA]</scope>
    <source>
        <strain evidence="4 5">CCMP1776</strain>
    </source>
</reference>
<dbReference type="NCBIfam" id="NF033503">
    <property type="entry name" value="LarB"/>
    <property type="match status" value="1"/>
</dbReference>
<dbReference type="GO" id="GO:0004638">
    <property type="term" value="F:phosphoribosylaminoimidazole carboxylase activity"/>
    <property type="evidence" value="ECO:0007669"/>
    <property type="project" value="UniProtKB-EC"/>
</dbReference>